<dbReference type="Gene3D" id="1.10.238.10">
    <property type="entry name" value="EF-hand"/>
    <property type="match status" value="1"/>
</dbReference>
<reference evidence="2" key="1">
    <citation type="submission" date="2019-09" db="EMBL/GenBank/DDBJ databases">
        <authorList>
            <person name="Chandra G."/>
            <person name="Truman W A."/>
        </authorList>
    </citation>
    <scope>NUCLEOTIDE SEQUENCE</scope>
    <source>
        <strain evidence="2">PS683</strain>
    </source>
</reference>
<dbReference type="AlphaFoldDB" id="A0A5E6N098"/>
<feature type="compositionally biased region" description="Polar residues" evidence="1">
    <location>
        <begin position="31"/>
        <end position="45"/>
    </location>
</feature>
<evidence type="ECO:0008006" key="3">
    <source>
        <dbReference type="Google" id="ProtNLM"/>
    </source>
</evidence>
<feature type="region of interest" description="Disordered" evidence="1">
    <location>
        <begin position="1"/>
        <end position="127"/>
    </location>
</feature>
<name>A0A5E6N098_PSEFL</name>
<organism evidence="2">
    <name type="scientific">Pseudomonas fluorescens</name>
    <dbReference type="NCBI Taxonomy" id="294"/>
    <lineage>
        <taxon>Bacteria</taxon>
        <taxon>Pseudomonadati</taxon>
        <taxon>Pseudomonadota</taxon>
        <taxon>Gammaproteobacteria</taxon>
        <taxon>Pseudomonadales</taxon>
        <taxon>Pseudomonadaceae</taxon>
        <taxon>Pseudomonas</taxon>
    </lineage>
</organism>
<dbReference type="EMBL" id="LR700663">
    <property type="protein sequence ID" value="VVM17173.1"/>
    <property type="molecule type" value="Genomic_DNA"/>
</dbReference>
<proteinExistence type="predicted"/>
<feature type="compositionally biased region" description="Polar residues" evidence="1">
    <location>
        <begin position="1"/>
        <end position="11"/>
    </location>
</feature>
<gene>
    <name evidence="2" type="ORF">PS683_05530</name>
</gene>
<feature type="compositionally biased region" description="Pro residues" evidence="1">
    <location>
        <begin position="114"/>
        <end position="126"/>
    </location>
</feature>
<protein>
    <recommendedName>
        <fullName evidence="3">EF-hand domain-containing protein</fullName>
    </recommendedName>
</protein>
<evidence type="ECO:0000313" key="2">
    <source>
        <dbReference type="EMBL" id="VVM17173.1"/>
    </source>
</evidence>
<accession>A0A5E6N098</accession>
<sequence length="309" mass="33562">MSVSAFNQSVAPSPESAALAGAKSNTERSRTSSTAQPTVGVSFSSPLGHCGPVFGGPPSRPLPITVRPNPGSPPRPLPIGVSPNPGPPPRPLPITVCPNPGPPPRPLPIGVRPNPGPPPRPNPTVPDPYYSKQSNEQLAQALLDNYAAFKGRWPSRSVTRQSLQKMADQPLTGNPEKDAMIRLAKEVLRRPALVQAFDRNGDGLFSKKEIRSVVRSDNPLKLYDDKQLVQEMLNHFDALKGSYFNRTIKLSDLSTRASQPLTGNLFNDHLIQLSRAVLARPDLKEIMDHKFSWLRDGKVSRQGLLALLG</sequence>
<evidence type="ECO:0000256" key="1">
    <source>
        <dbReference type="SAM" id="MobiDB-lite"/>
    </source>
</evidence>